<evidence type="ECO:0000313" key="6">
    <source>
        <dbReference type="Proteomes" id="UP000801428"/>
    </source>
</evidence>
<dbReference type="SUPFAM" id="SSF51735">
    <property type="entry name" value="NAD(P)-binding Rossmann-fold domains"/>
    <property type="match status" value="1"/>
</dbReference>
<dbReference type="InterPro" id="IPR002347">
    <property type="entry name" value="SDR_fam"/>
</dbReference>
<dbReference type="GO" id="GO:0050664">
    <property type="term" value="F:oxidoreductase activity, acting on NAD(P)H, oxygen as acceptor"/>
    <property type="evidence" value="ECO:0007669"/>
    <property type="project" value="TreeGrafter"/>
</dbReference>
<keyword evidence="3" id="KW-0560">Oxidoreductase</keyword>
<dbReference type="Pfam" id="PF13561">
    <property type="entry name" value="adh_short_C2"/>
    <property type="match status" value="1"/>
</dbReference>
<evidence type="ECO:0000313" key="5">
    <source>
        <dbReference type="EMBL" id="KAF2997817.1"/>
    </source>
</evidence>
<dbReference type="GO" id="GO:0016616">
    <property type="term" value="F:oxidoreductase activity, acting on the CH-OH group of donors, NAD or NADP as acceptor"/>
    <property type="evidence" value="ECO:0007669"/>
    <property type="project" value="UniProtKB-ARBA"/>
</dbReference>
<comment type="similarity">
    <text evidence="1">Belongs to the short-chain dehydrogenases/reductases (SDR) family.</text>
</comment>
<dbReference type="InterPro" id="IPR020904">
    <property type="entry name" value="Sc_DH/Rdtase_CS"/>
</dbReference>
<protein>
    <submittedName>
        <fullName evidence="5">Uncharacterized protein</fullName>
    </submittedName>
</protein>
<dbReference type="PANTHER" id="PTHR43008:SF4">
    <property type="entry name" value="CHAIN DEHYDROGENASE, PUTATIVE (AFU_ORTHOLOGUE AFUA_4G08710)-RELATED"/>
    <property type="match status" value="1"/>
</dbReference>
<dbReference type="Gene3D" id="3.40.50.720">
    <property type="entry name" value="NAD(P)-binding Rossmann-like Domain"/>
    <property type="match status" value="1"/>
</dbReference>
<evidence type="ECO:0000256" key="2">
    <source>
        <dbReference type="ARBA" id="ARBA00022857"/>
    </source>
</evidence>
<feature type="compositionally biased region" description="Polar residues" evidence="4">
    <location>
        <begin position="135"/>
        <end position="151"/>
    </location>
</feature>
<comment type="caution">
    <text evidence="5">The sequence shown here is derived from an EMBL/GenBank/DDBJ whole genome shotgun (WGS) entry which is preliminary data.</text>
</comment>
<evidence type="ECO:0000256" key="3">
    <source>
        <dbReference type="ARBA" id="ARBA00023002"/>
    </source>
</evidence>
<accession>A0A9P4T8P9</accession>
<dbReference type="AlphaFoldDB" id="A0A9P4T8P9"/>
<name>A0A9P4T8P9_CURKU</name>
<keyword evidence="2" id="KW-0521">NADP</keyword>
<keyword evidence="6" id="KW-1185">Reference proteome</keyword>
<organism evidence="5 6">
    <name type="scientific">Curvularia kusanoi</name>
    <name type="common">Cochliobolus kusanoi</name>
    <dbReference type="NCBI Taxonomy" id="90978"/>
    <lineage>
        <taxon>Eukaryota</taxon>
        <taxon>Fungi</taxon>
        <taxon>Dikarya</taxon>
        <taxon>Ascomycota</taxon>
        <taxon>Pezizomycotina</taxon>
        <taxon>Dothideomycetes</taxon>
        <taxon>Pleosporomycetidae</taxon>
        <taxon>Pleosporales</taxon>
        <taxon>Pleosporineae</taxon>
        <taxon>Pleosporaceae</taxon>
        <taxon>Curvularia</taxon>
    </lineage>
</organism>
<evidence type="ECO:0000256" key="4">
    <source>
        <dbReference type="SAM" id="MobiDB-lite"/>
    </source>
</evidence>
<dbReference type="EMBL" id="SWKU01000021">
    <property type="protein sequence ID" value="KAF2997817.1"/>
    <property type="molecule type" value="Genomic_DNA"/>
</dbReference>
<sequence>MLITAKSSNTKVLHQQFDVQNESSITFAVDRVRNEIRFPIRGFVSCAAISGESDACDYQASTFRQILDVNVAGSFLMTRAVAGEMHRANVQGSIVLIASMSGHVSNRGINTSAYNASKAAVHQLARSLAAEWGHPQNTFPGSTVSPTNPNPNKELRKVYPPIRVNTLSPGHIDTPLSEAARTRGLTDEWASQNMLGRISQPEEFRAPILFLLSDGSSYMTGADLRVDGGHCAW</sequence>
<proteinExistence type="inferred from homology"/>
<reference evidence="5" key="1">
    <citation type="submission" date="2019-04" db="EMBL/GenBank/DDBJ databases">
        <title>Sequencing of skin fungus with MAO and IRED activity.</title>
        <authorList>
            <person name="Marsaioli A.J."/>
            <person name="Bonatto J.M.C."/>
            <person name="Reis Junior O."/>
        </authorList>
    </citation>
    <scope>NUCLEOTIDE SEQUENCE</scope>
    <source>
        <strain evidence="5">30M1</strain>
    </source>
</reference>
<dbReference type="PRINTS" id="PR00081">
    <property type="entry name" value="GDHRDH"/>
</dbReference>
<dbReference type="PROSITE" id="PS00061">
    <property type="entry name" value="ADH_SHORT"/>
    <property type="match status" value="1"/>
</dbReference>
<feature type="region of interest" description="Disordered" evidence="4">
    <location>
        <begin position="135"/>
        <end position="155"/>
    </location>
</feature>
<gene>
    <name evidence="5" type="ORF">E8E13_000225</name>
</gene>
<dbReference type="Proteomes" id="UP000801428">
    <property type="component" value="Unassembled WGS sequence"/>
</dbReference>
<dbReference type="InterPro" id="IPR036291">
    <property type="entry name" value="NAD(P)-bd_dom_sf"/>
</dbReference>
<dbReference type="OrthoDB" id="1669814at2759"/>
<dbReference type="PANTHER" id="PTHR43008">
    <property type="entry name" value="BENZIL REDUCTASE"/>
    <property type="match status" value="1"/>
</dbReference>
<dbReference type="Pfam" id="PF00106">
    <property type="entry name" value="adh_short"/>
    <property type="match status" value="1"/>
</dbReference>
<evidence type="ECO:0000256" key="1">
    <source>
        <dbReference type="ARBA" id="ARBA00006484"/>
    </source>
</evidence>